<evidence type="ECO:0000313" key="3">
    <source>
        <dbReference type="Proteomes" id="UP000019151"/>
    </source>
</evidence>
<feature type="transmembrane region" description="Helical" evidence="1">
    <location>
        <begin position="21"/>
        <end position="42"/>
    </location>
</feature>
<geneLocation type="plasmid" evidence="2 3">
    <name>1</name>
</geneLocation>
<keyword evidence="1" id="KW-1133">Transmembrane helix</keyword>
<organism evidence="2 3">
    <name type="scientific">Gemmatirosa kalamazoonensis</name>
    <dbReference type="NCBI Taxonomy" id="861299"/>
    <lineage>
        <taxon>Bacteria</taxon>
        <taxon>Pseudomonadati</taxon>
        <taxon>Gemmatimonadota</taxon>
        <taxon>Gemmatimonadia</taxon>
        <taxon>Gemmatimonadales</taxon>
        <taxon>Gemmatimonadaceae</taxon>
        <taxon>Gemmatirosa</taxon>
    </lineage>
</organism>
<feature type="transmembrane region" description="Helical" evidence="1">
    <location>
        <begin position="48"/>
        <end position="68"/>
    </location>
</feature>
<dbReference type="InParanoid" id="W0RQ63"/>
<name>W0RQ63_9BACT</name>
<dbReference type="HOGENOM" id="CLU_1893187_0_0_0"/>
<keyword evidence="3" id="KW-1185">Reference proteome</keyword>
<accession>W0RQ63</accession>
<reference evidence="2 3" key="1">
    <citation type="journal article" date="2014" name="Genome Announc.">
        <title>Genome Sequence and Methylome of Soil Bacterium Gemmatirosa kalamazoonensis KBS708T, a Member of the Rarely Cultivated Gemmatimonadetes Phylum.</title>
        <authorList>
            <person name="Debruyn J.M."/>
            <person name="Radosevich M."/>
            <person name="Wommack K.E."/>
            <person name="Polson S.W."/>
            <person name="Hauser L.J."/>
            <person name="Fawaz M.N."/>
            <person name="Korlach J."/>
            <person name="Tsai Y.C."/>
        </authorList>
    </citation>
    <scope>NUCLEOTIDE SEQUENCE [LARGE SCALE GENOMIC DNA]</scope>
    <source>
        <strain evidence="2 3">KBS708</strain>
        <plasmid evidence="3">Plasmid 1</plasmid>
    </source>
</reference>
<sequence>MADPPPQRSLTADLRWRIGGGILYAALYSIVGGGIVLLRLGPPALGRVLGVVAVYFVSGLAVGAVLGLMRPLGASRARCVAIGVLAALPLGLTVGTLFTIVDGQRLDWFGVVGVAVLCGTFIGVSWWQSIAPRT</sequence>
<gene>
    <name evidence="2" type="ORF">J421_5311</name>
</gene>
<feature type="transmembrane region" description="Helical" evidence="1">
    <location>
        <begin position="80"/>
        <end position="100"/>
    </location>
</feature>
<dbReference type="EMBL" id="CP007129">
    <property type="protein sequence ID" value="AHG92846.1"/>
    <property type="molecule type" value="Genomic_DNA"/>
</dbReference>
<keyword evidence="2" id="KW-0614">Plasmid</keyword>
<proteinExistence type="predicted"/>
<protein>
    <submittedName>
        <fullName evidence="2">Uncharacterized protein</fullName>
    </submittedName>
</protein>
<keyword evidence="1" id="KW-0472">Membrane</keyword>
<dbReference type="RefSeq" id="WP_025414173.1">
    <property type="nucleotide sequence ID" value="NZ_CP007129.1"/>
</dbReference>
<feature type="transmembrane region" description="Helical" evidence="1">
    <location>
        <begin position="106"/>
        <end position="127"/>
    </location>
</feature>
<dbReference type="Proteomes" id="UP000019151">
    <property type="component" value="Plasmid 1"/>
</dbReference>
<evidence type="ECO:0000313" key="2">
    <source>
        <dbReference type="EMBL" id="AHG92846.1"/>
    </source>
</evidence>
<dbReference type="KEGG" id="gba:J421_5311"/>
<keyword evidence="1" id="KW-0812">Transmembrane</keyword>
<evidence type="ECO:0000256" key="1">
    <source>
        <dbReference type="SAM" id="Phobius"/>
    </source>
</evidence>
<dbReference type="AlphaFoldDB" id="W0RQ63"/>